<dbReference type="EMBL" id="LN899819">
    <property type="protein sequence ID" value="CUV12038.1"/>
    <property type="molecule type" value="Genomic_DNA"/>
</dbReference>
<protein>
    <submittedName>
        <fullName evidence="1">Uncharacterized protein</fullName>
    </submittedName>
</protein>
<accession>A0A0S4TPZ3</accession>
<name>A0A0S4TPZ3_RALSL</name>
<dbReference type="AlphaFoldDB" id="A0A0S4TPZ3"/>
<reference evidence="1" key="1">
    <citation type="submission" date="2015-10" db="EMBL/GenBank/DDBJ databases">
        <authorList>
            <person name="Gilbert D.G."/>
        </authorList>
    </citation>
    <scope>NUCLEOTIDE SEQUENCE</scope>
    <source>
        <strain evidence="1">Phyl III-seqv23</strain>
    </source>
</reference>
<evidence type="ECO:0000313" key="1">
    <source>
        <dbReference type="EMBL" id="CUV12038.1"/>
    </source>
</evidence>
<organism evidence="1">
    <name type="scientific">Ralstonia solanacearum</name>
    <name type="common">Pseudomonas solanacearum</name>
    <dbReference type="NCBI Taxonomy" id="305"/>
    <lineage>
        <taxon>Bacteria</taxon>
        <taxon>Pseudomonadati</taxon>
        <taxon>Pseudomonadota</taxon>
        <taxon>Betaproteobacteria</taxon>
        <taxon>Burkholderiales</taxon>
        <taxon>Burkholderiaceae</taxon>
        <taxon>Ralstonia</taxon>
        <taxon>Ralstonia solanacearum species complex</taxon>
    </lineage>
</organism>
<proteinExistence type="predicted"/>
<sequence>MNFLRRQVGLGLAGGASFDGGGHARAWRYRATHVSMPIGAVQVLAR</sequence>
<gene>
    <name evidence="1" type="ORF">RUN39_v1_300026</name>
</gene>